<keyword evidence="4" id="KW-1185">Reference proteome</keyword>
<dbReference type="RefSeq" id="WP_097381601.1">
    <property type="nucleotide sequence ID" value="NZ_NXNI01000001.1"/>
</dbReference>
<evidence type="ECO:0000313" key="3">
    <source>
        <dbReference type="EMBL" id="PCR90743.1"/>
    </source>
</evidence>
<evidence type="ECO:0000256" key="1">
    <source>
        <dbReference type="SAM" id="MobiDB-lite"/>
    </source>
</evidence>
<gene>
    <name evidence="3" type="ORF">CP557_09600</name>
</gene>
<proteinExistence type="predicted"/>
<dbReference type="EMBL" id="NXNI01000001">
    <property type="protein sequence ID" value="PCR90743.1"/>
    <property type="molecule type" value="Genomic_DNA"/>
</dbReference>
<organism evidence="3 4">
    <name type="scientific">Natrinema ejinorense</name>
    <dbReference type="NCBI Taxonomy" id="373386"/>
    <lineage>
        <taxon>Archaea</taxon>
        <taxon>Methanobacteriati</taxon>
        <taxon>Methanobacteriota</taxon>
        <taxon>Stenosarchaea group</taxon>
        <taxon>Halobacteria</taxon>
        <taxon>Halobacteriales</taxon>
        <taxon>Natrialbaceae</taxon>
        <taxon>Natrinema</taxon>
    </lineage>
</organism>
<comment type="caution">
    <text evidence="3">The sequence shown here is derived from an EMBL/GenBank/DDBJ whole genome shotgun (WGS) entry which is preliminary data.</text>
</comment>
<dbReference type="AlphaFoldDB" id="A0A2A5QVC8"/>
<evidence type="ECO:0000313" key="4">
    <source>
        <dbReference type="Proteomes" id="UP000219689"/>
    </source>
</evidence>
<dbReference type="InterPro" id="IPR018720">
    <property type="entry name" value="DUF2249"/>
</dbReference>
<dbReference type="InterPro" id="IPR036868">
    <property type="entry name" value="TusA-like_sf"/>
</dbReference>
<sequence length="88" mass="10259">MQSLTSVVDRTAAPSDRPQEHLDVRSLGPPNPLQQTLERLVELPDETVLIQQNDRVPQFLFPKLDDRGYRYETVERDDDVVTVIWRED</sequence>
<protein>
    <recommendedName>
        <fullName evidence="2">DUF2249 domain-containing protein</fullName>
    </recommendedName>
</protein>
<accession>A0A2A5QVC8</accession>
<dbReference type="Proteomes" id="UP000219689">
    <property type="component" value="Unassembled WGS sequence"/>
</dbReference>
<evidence type="ECO:0000259" key="2">
    <source>
        <dbReference type="Pfam" id="PF10006"/>
    </source>
</evidence>
<feature type="domain" description="DUF2249" evidence="2">
    <location>
        <begin position="22"/>
        <end position="83"/>
    </location>
</feature>
<feature type="region of interest" description="Disordered" evidence="1">
    <location>
        <begin position="1"/>
        <end position="31"/>
    </location>
</feature>
<name>A0A2A5QVC8_9EURY</name>
<dbReference type="OrthoDB" id="103554at2157"/>
<dbReference type="Pfam" id="PF10006">
    <property type="entry name" value="DUF2249"/>
    <property type="match status" value="1"/>
</dbReference>
<dbReference type="SUPFAM" id="SSF64307">
    <property type="entry name" value="SirA-like"/>
    <property type="match status" value="1"/>
</dbReference>
<reference evidence="3 4" key="1">
    <citation type="submission" date="2017-09" db="EMBL/GenBank/DDBJ databases">
        <title>Genome sequences of Natrinema ejinorence JCM 13890T.</title>
        <authorList>
            <person name="Roh S.W."/>
            <person name="Kim Y.B."/>
            <person name="Kim J.Y."/>
        </authorList>
    </citation>
    <scope>NUCLEOTIDE SEQUENCE [LARGE SCALE GENOMIC DNA]</scope>
    <source>
        <strain evidence="3 4">JCM 13890</strain>
    </source>
</reference>